<evidence type="ECO:0000313" key="2">
    <source>
        <dbReference type="EMBL" id="GMT33246.1"/>
    </source>
</evidence>
<feature type="transmembrane region" description="Helical" evidence="1">
    <location>
        <begin position="147"/>
        <end position="168"/>
    </location>
</feature>
<dbReference type="EMBL" id="BTSY01000006">
    <property type="protein sequence ID" value="GMT33246.1"/>
    <property type="molecule type" value="Genomic_DNA"/>
</dbReference>
<organism evidence="2 3">
    <name type="scientific">Pristionchus fissidentatus</name>
    <dbReference type="NCBI Taxonomy" id="1538716"/>
    <lineage>
        <taxon>Eukaryota</taxon>
        <taxon>Metazoa</taxon>
        <taxon>Ecdysozoa</taxon>
        <taxon>Nematoda</taxon>
        <taxon>Chromadorea</taxon>
        <taxon>Rhabditida</taxon>
        <taxon>Rhabditina</taxon>
        <taxon>Diplogasteromorpha</taxon>
        <taxon>Diplogasteroidea</taxon>
        <taxon>Neodiplogasteridae</taxon>
        <taxon>Pristionchus</taxon>
    </lineage>
</organism>
<comment type="caution">
    <text evidence="2">The sequence shown here is derived from an EMBL/GenBank/DDBJ whole genome shotgun (WGS) entry which is preliminary data.</text>
</comment>
<feature type="transmembrane region" description="Helical" evidence="1">
    <location>
        <begin position="114"/>
        <end position="135"/>
    </location>
</feature>
<proteinExistence type="predicted"/>
<evidence type="ECO:0008006" key="4">
    <source>
        <dbReference type="Google" id="ProtNLM"/>
    </source>
</evidence>
<evidence type="ECO:0000256" key="1">
    <source>
        <dbReference type="SAM" id="Phobius"/>
    </source>
</evidence>
<evidence type="ECO:0000313" key="3">
    <source>
        <dbReference type="Proteomes" id="UP001432322"/>
    </source>
</evidence>
<protein>
    <recommendedName>
        <fullName evidence="4">G protein-coupled receptor</fullName>
    </recommendedName>
</protein>
<dbReference type="AlphaFoldDB" id="A0AAV5WQF4"/>
<dbReference type="Proteomes" id="UP001432322">
    <property type="component" value="Unassembled WGS sequence"/>
</dbReference>
<reference evidence="2" key="1">
    <citation type="submission" date="2023-10" db="EMBL/GenBank/DDBJ databases">
        <title>Genome assembly of Pristionchus species.</title>
        <authorList>
            <person name="Yoshida K."/>
            <person name="Sommer R.J."/>
        </authorList>
    </citation>
    <scope>NUCLEOTIDE SEQUENCE</scope>
    <source>
        <strain evidence="2">RS5133</strain>
    </source>
</reference>
<keyword evidence="1" id="KW-1133">Transmembrane helix</keyword>
<keyword evidence="3" id="KW-1185">Reference proteome</keyword>
<keyword evidence="1" id="KW-0812">Transmembrane</keyword>
<feature type="transmembrane region" description="Helical" evidence="1">
    <location>
        <begin position="32"/>
        <end position="53"/>
    </location>
</feature>
<gene>
    <name evidence="2" type="ORF">PFISCL1PPCAC_24543</name>
</gene>
<sequence>YSDSSNSVSLKREETVSDPCGTQQFEMVLSVFLPQPVVLCMIPFILQYCISLAADIGRAIESARRGFTDRGPVFHLLNIIVSGGKVALFVYLVVREVSTDLKMSIYGQSIDSVYALVVIMIVYLCVVLLVSYILLGKIMPGNSLLDISSNFELVVILLVGAHGMYYHAKPFCQEMIEQFI</sequence>
<keyword evidence="1" id="KW-0472">Membrane</keyword>
<feature type="non-terminal residue" evidence="2">
    <location>
        <position position="1"/>
    </location>
</feature>
<feature type="transmembrane region" description="Helical" evidence="1">
    <location>
        <begin position="73"/>
        <end position="94"/>
    </location>
</feature>
<accession>A0AAV5WQF4</accession>
<name>A0AAV5WQF4_9BILA</name>